<keyword evidence="2" id="KW-1185">Reference proteome</keyword>
<name>A0AC61R8T0_9FIRM</name>
<reference evidence="1" key="1">
    <citation type="submission" date="2019-04" db="EMBL/GenBank/DDBJ databases">
        <title>Microbes associate with the intestines of laboratory mice.</title>
        <authorList>
            <person name="Navarre W."/>
            <person name="Wong E."/>
            <person name="Huang K."/>
            <person name="Tropini C."/>
            <person name="Ng K."/>
            <person name="Yu B."/>
        </authorList>
    </citation>
    <scope>NUCLEOTIDE SEQUENCE</scope>
    <source>
        <strain evidence="1">NM09_H32</strain>
    </source>
</reference>
<evidence type="ECO:0000313" key="1">
    <source>
        <dbReference type="EMBL" id="TGY66629.1"/>
    </source>
</evidence>
<comment type="caution">
    <text evidence="1">The sequence shown here is derived from an EMBL/GenBank/DDBJ whole genome shotgun (WGS) entry which is preliminary data.</text>
</comment>
<gene>
    <name evidence="1" type="ORF">E5336_03645</name>
</gene>
<sequence length="299" mass="33228">MPTSKGLVFDIKRFAVHDGDGLRTTVFLKGCPLRCQWCQNPEGLDACRHPVFLASKCIGCQRCAACPGVEHDGKRPRFLKTGVDEAVDVCPSSAIVYDSNWYDVDALMAQIQKDAVFFRHGGGVTFSGGEPFFQAPFVLEMLKACRQAGIHTAIESSFYTSPEVVERALPLLDRIFCDLKLLDDEAHQKATGVSNAVIKKNIETLLRSEKRSQVVIRTPLIPGITGTVENVRAIARFISAIDPEVRYELLNYNPLAPSKYALYENLEYSLTNAKPFSKAEMERLMQAAREGGVKHIIME</sequence>
<dbReference type="EMBL" id="SRYG01000005">
    <property type="protein sequence ID" value="TGY66629.1"/>
    <property type="molecule type" value="Genomic_DNA"/>
</dbReference>
<evidence type="ECO:0000313" key="2">
    <source>
        <dbReference type="Proteomes" id="UP000308836"/>
    </source>
</evidence>
<organism evidence="1 2">
    <name type="scientific">Dubosiella muris</name>
    <dbReference type="NCBI Taxonomy" id="3038133"/>
    <lineage>
        <taxon>Bacteria</taxon>
        <taxon>Bacillati</taxon>
        <taxon>Bacillota</taxon>
        <taxon>Erysipelotrichia</taxon>
        <taxon>Erysipelotrichales</taxon>
        <taxon>Erysipelotrichaceae</taxon>
        <taxon>Dubosiella</taxon>
    </lineage>
</organism>
<accession>A0AC61R8T0</accession>
<dbReference type="Proteomes" id="UP000308836">
    <property type="component" value="Unassembled WGS sequence"/>
</dbReference>
<protein>
    <submittedName>
        <fullName evidence="1">Glycyl-radical enzyme activating protein</fullName>
    </submittedName>
</protein>
<proteinExistence type="predicted"/>